<protein>
    <submittedName>
        <fullName evidence="7">Flavodoxin reductases (Ferredoxin-NADPH reductases) family 1</fullName>
        <ecNumber evidence="7">1.-.-.-</ecNumber>
    </submittedName>
</protein>
<dbReference type="InterPro" id="IPR050415">
    <property type="entry name" value="MRET"/>
</dbReference>
<proteinExistence type="predicted"/>
<dbReference type="CDD" id="cd06185">
    <property type="entry name" value="PDR_like"/>
    <property type="match status" value="1"/>
</dbReference>
<dbReference type="AlphaFoldDB" id="A0A7H4N211"/>
<organism evidence="7 8">
    <name type="scientific">Klebsiella michiganensis</name>
    <dbReference type="NCBI Taxonomy" id="1134687"/>
    <lineage>
        <taxon>Bacteria</taxon>
        <taxon>Pseudomonadati</taxon>
        <taxon>Pseudomonadota</taxon>
        <taxon>Gammaproteobacteria</taxon>
        <taxon>Enterobacterales</taxon>
        <taxon>Enterobacteriaceae</taxon>
        <taxon>Klebsiella/Raoultella group</taxon>
        <taxon>Klebsiella</taxon>
    </lineage>
</organism>
<evidence type="ECO:0000256" key="4">
    <source>
        <dbReference type="ARBA" id="ARBA00023004"/>
    </source>
</evidence>
<keyword evidence="5" id="KW-0411">Iron-sulfur</keyword>
<evidence type="ECO:0000256" key="3">
    <source>
        <dbReference type="ARBA" id="ARBA00022723"/>
    </source>
</evidence>
<dbReference type="Proteomes" id="UP000254863">
    <property type="component" value="Unassembled WGS sequence"/>
</dbReference>
<feature type="region of interest" description="Disordered" evidence="6">
    <location>
        <begin position="172"/>
        <end position="210"/>
    </location>
</feature>
<dbReference type="PANTHER" id="PTHR47354:SF1">
    <property type="entry name" value="CARNITINE MONOOXYGENASE REDUCTASE SUBUNIT"/>
    <property type="match status" value="1"/>
</dbReference>
<keyword evidence="4" id="KW-0408">Iron</keyword>
<evidence type="ECO:0000256" key="1">
    <source>
        <dbReference type="ARBA" id="ARBA00022630"/>
    </source>
</evidence>
<keyword evidence="1" id="KW-0285">Flavoprotein</keyword>
<dbReference type="EMBL" id="UGMS01000001">
    <property type="protein sequence ID" value="STV74956.1"/>
    <property type="molecule type" value="Genomic_DNA"/>
</dbReference>
<dbReference type="Gene3D" id="3.40.50.80">
    <property type="entry name" value="Nucleotide-binding domain of ferredoxin-NADP reductase (FNR) module"/>
    <property type="match status" value="1"/>
</dbReference>
<dbReference type="GO" id="GO:0046872">
    <property type="term" value="F:metal ion binding"/>
    <property type="evidence" value="ECO:0007669"/>
    <property type="project" value="UniProtKB-KW"/>
</dbReference>
<evidence type="ECO:0000256" key="5">
    <source>
        <dbReference type="ARBA" id="ARBA00023014"/>
    </source>
</evidence>
<name>A0A7H4N211_9ENTR</name>
<dbReference type="PRINTS" id="PR00409">
    <property type="entry name" value="PHDIOXRDTASE"/>
</dbReference>
<dbReference type="PANTHER" id="PTHR47354">
    <property type="entry name" value="NADH OXIDOREDUCTASE HCR"/>
    <property type="match status" value="1"/>
</dbReference>
<keyword evidence="7" id="KW-0560">Oxidoreductase</keyword>
<evidence type="ECO:0000256" key="2">
    <source>
        <dbReference type="ARBA" id="ARBA00022714"/>
    </source>
</evidence>
<reference evidence="7 8" key="1">
    <citation type="submission" date="2018-06" db="EMBL/GenBank/DDBJ databases">
        <authorList>
            <consortium name="Pathogen Informatics"/>
            <person name="Doyle S."/>
        </authorList>
    </citation>
    <scope>NUCLEOTIDE SEQUENCE [LARGE SCALE GENOMIC DNA]</scope>
    <source>
        <strain evidence="7 8">NCTC11685</strain>
    </source>
</reference>
<accession>A0A7H4N211</accession>
<comment type="caution">
    <text evidence="7">The sequence shown here is derived from an EMBL/GenBank/DDBJ whole genome shotgun (WGS) entry which is preliminary data.</text>
</comment>
<evidence type="ECO:0000313" key="8">
    <source>
        <dbReference type="Proteomes" id="UP000254863"/>
    </source>
</evidence>
<evidence type="ECO:0000313" key="7">
    <source>
        <dbReference type="EMBL" id="STV74956.1"/>
    </source>
</evidence>
<dbReference type="InterPro" id="IPR039261">
    <property type="entry name" value="FNR_nucleotide-bd"/>
</dbReference>
<keyword evidence="2" id="KW-0001">2Fe-2S</keyword>
<dbReference type="EC" id="1.-.-.-" evidence="7"/>
<dbReference type="SUPFAM" id="SSF52343">
    <property type="entry name" value="Ferredoxin reductase-like, C-terminal NADP-linked domain"/>
    <property type="match status" value="1"/>
</dbReference>
<evidence type="ECO:0000256" key="6">
    <source>
        <dbReference type="SAM" id="MobiDB-lite"/>
    </source>
</evidence>
<keyword evidence="3" id="KW-0479">Metal-binding</keyword>
<gene>
    <name evidence="7" type="primary">ophA1</name>
    <name evidence="7" type="ORF">NCTC11685_01285</name>
</gene>
<sequence>MALEKASRGGSRYIHQQLRPGQTLLISPPRNLFPLRAAERVTLLAAGIGITPLYAMALRLEAEGVPFTLHYYLKNRTQGAFVRELQRRFRAESVVIHSSCEGDSARQHLAAALNKTHTGYPIYLCGPEGFMAAARRVAIEQGWAETLIHSEAFQPVAMPAGAEEGETFSVTLASSESGGRCPRIRPSPRCSRRTASPFPSPARWGFAAPA</sequence>
<dbReference type="GO" id="GO:0051537">
    <property type="term" value="F:2 iron, 2 sulfur cluster binding"/>
    <property type="evidence" value="ECO:0007669"/>
    <property type="project" value="UniProtKB-KW"/>
</dbReference>
<dbReference type="GO" id="GO:0016491">
    <property type="term" value="F:oxidoreductase activity"/>
    <property type="evidence" value="ECO:0007669"/>
    <property type="project" value="UniProtKB-KW"/>
</dbReference>